<gene>
    <name evidence="1" type="ORF">C7B43_07625</name>
</gene>
<dbReference type="Proteomes" id="UP000242699">
    <property type="component" value="Unassembled WGS sequence"/>
</dbReference>
<dbReference type="Pfam" id="PF09388">
    <property type="entry name" value="SpoOE-like"/>
    <property type="match status" value="1"/>
</dbReference>
<accession>A0A2T2X6L6</accession>
<evidence type="ECO:0000313" key="2">
    <source>
        <dbReference type="Proteomes" id="UP000242699"/>
    </source>
</evidence>
<dbReference type="GO" id="GO:0043937">
    <property type="term" value="P:regulation of sporulation"/>
    <property type="evidence" value="ECO:0007669"/>
    <property type="project" value="InterPro"/>
</dbReference>
<evidence type="ECO:0000313" key="1">
    <source>
        <dbReference type="EMBL" id="PSR30140.1"/>
    </source>
</evidence>
<organism evidence="1 2">
    <name type="scientific">Sulfobacillus benefaciens</name>
    <dbReference type="NCBI Taxonomy" id="453960"/>
    <lineage>
        <taxon>Bacteria</taxon>
        <taxon>Bacillati</taxon>
        <taxon>Bacillota</taxon>
        <taxon>Clostridia</taxon>
        <taxon>Eubacteriales</taxon>
        <taxon>Clostridiales Family XVII. Incertae Sedis</taxon>
        <taxon>Sulfobacillus</taxon>
    </lineage>
</organism>
<sequence length="65" mass="7520">MTDTDHSILQRVTELQRELDRIYAATLDINHPDLLAVSREINELLVEYLRKHLVAPPPEQMANDP</sequence>
<reference evidence="1 2" key="1">
    <citation type="journal article" date="2014" name="BMC Genomics">
        <title>Comparison of environmental and isolate Sulfobacillus genomes reveals diverse carbon, sulfur, nitrogen, and hydrogen metabolisms.</title>
        <authorList>
            <person name="Justice N.B."/>
            <person name="Norman A."/>
            <person name="Brown C.T."/>
            <person name="Singh A."/>
            <person name="Thomas B.C."/>
            <person name="Banfield J.F."/>
        </authorList>
    </citation>
    <scope>NUCLEOTIDE SEQUENCE [LARGE SCALE GENOMIC DNA]</scope>
    <source>
        <strain evidence="1">AMDSBA1</strain>
    </source>
</reference>
<dbReference type="EMBL" id="PXYT01000013">
    <property type="protein sequence ID" value="PSR30140.1"/>
    <property type="molecule type" value="Genomic_DNA"/>
</dbReference>
<name>A0A2T2X6L6_9FIRM</name>
<dbReference type="InterPro" id="IPR018540">
    <property type="entry name" value="Spo0E-like"/>
</dbReference>
<proteinExistence type="predicted"/>
<dbReference type="SUPFAM" id="SSF140500">
    <property type="entry name" value="BAS1536-like"/>
    <property type="match status" value="1"/>
</dbReference>
<dbReference type="InterPro" id="IPR037208">
    <property type="entry name" value="Spo0E-like_sf"/>
</dbReference>
<comment type="caution">
    <text evidence="1">The sequence shown here is derived from an EMBL/GenBank/DDBJ whole genome shotgun (WGS) entry which is preliminary data.</text>
</comment>
<evidence type="ECO:0008006" key="3">
    <source>
        <dbReference type="Google" id="ProtNLM"/>
    </source>
</evidence>
<dbReference type="AlphaFoldDB" id="A0A2T2X6L6"/>
<protein>
    <recommendedName>
        <fullName evidence="3">Aspartyl-phosphate phosphatase Spo0E family protein</fullName>
    </recommendedName>
</protein>